<keyword evidence="1" id="KW-0732">Signal</keyword>
<comment type="caution">
    <text evidence="2">The sequence shown here is derived from an EMBL/GenBank/DDBJ whole genome shotgun (WGS) entry which is preliminary data.</text>
</comment>
<name>A0ABU0JH13_9HYPH</name>
<dbReference type="NCBIfam" id="TIGR02522">
    <property type="entry name" value="pilus_cpaD"/>
    <property type="match status" value="1"/>
</dbReference>
<feature type="signal peptide" evidence="1">
    <location>
        <begin position="1"/>
        <end position="32"/>
    </location>
</feature>
<gene>
    <name evidence="2" type="ORF">QO011_005441</name>
</gene>
<evidence type="ECO:0000256" key="1">
    <source>
        <dbReference type="SAM" id="SignalP"/>
    </source>
</evidence>
<accession>A0ABU0JH13</accession>
<reference evidence="2 3" key="1">
    <citation type="submission" date="2023-07" db="EMBL/GenBank/DDBJ databases">
        <title>Genomic Encyclopedia of Type Strains, Phase IV (KMG-IV): sequencing the most valuable type-strain genomes for metagenomic binning, comparative biology and taxonomic classification.</title>
        <authorList>
            <person name="Goeker M."/>
        </authorList>
    </citation>
    <scope>NUCLEOTIDE SEQUENCE [LARGE SCALE GENOMIC DNA]</scope>
    <source>
        <strain evidence="2 3">DSM 19619</strain>
    </source>
</reference>
<proteinExistence type="predicted"/>
<evidence type="ECO:0000313" key="2">
    <source>
        <dbReference type="EMBL" id="MDQ0472412.1"/>
    </source>
</evidence>
<dbReference type="InterPro" id="IPR013361">
    <property type="entry name" value="Pilus_CpaD"/>
</dbReference>
<dbReference type="EMBL" id="JAUSVX010000012">
    <property type="protein sequence ID" value="MDQ0472412.1"/>
    <property type="molecule type" value="Genomic_DNA"/>
</dbReference>
<dbReference type="Pfam" id="PF09476">
    <property type="entry name" value="Pilus_CpaD"/>
    <property type="match status" value="1"/>
</dbReference>
<keyword evidence="3" id="KW-1185">Reference proteome</keyword>
<protein>
    <submittedName>
        <fullName evidence="2">Pilus assembly protein CpaD</fullName>
    </submittedName>
</protein>
<organism evidence="2 3">
    <name type="scientific">Labrys wisconsinensis</name>
    <dbReference type="NCBI Taxonomy" id="425677"/>
    <lineage>
        <taxon>Bacteria</taxon>
        <taxon>Pseudomonadati</taxon>
        <taxon>Pseudomonadota</taxon>
        <taxon>Alphaproteobacteria</taxon>
        <taxon>Hyphomicrobiales</taxon>
        <taxon>Xanthobacteraceae</taxon>
        <taxon>Labrys</taxon>
    </lineage>
</organism>
<sequence length="245" mass="25889">MSVLSSARRRTRIVPGPCAAAGLLALTLAACAPTNRVVGPPDPTYTQVHPIVLNHGSRSIDIFLAGGSGHIGARQMADVRAFAAEYRRSGEGPLLIGFPTTDPTARRAGQGIREALASAGVTSARTGSYRPDDPEAIAPVKLAFTRLQAQVEGPCGQWPDDIAEYNGTLSGWNNRAQPWENFGCATQNTLAKQVADPLDLVRARPEGPSSAVRRVTVMSKYGQGQATATIYPDEGKEKINTGVGQ</sequence>
<evidence type="ECO:0000313" key="3">
    <source>
        <dbReference type="Proteomes" id="UP001242480"/>
    </source>
</evidence>
<dbReference type="RefSeq" id="WP_307279213.1">
    <property type="nucleotide sequence ID" value="NZ_JAUSVX010000012.1"/>
</dbReference>
<dbReference type="Proteomes" id="UP001242480">
    <property type="component" value="Unassembled WGS sequence"/>
</dbReference>
<feature type="chain" id="PRO_5045173750" evidence="1">
    <location>
        <begin position="33"/>
        <end position="245"/>
    </location>
</feature>
<dbReference type="InterPro" id="IPR019027">
    <property type="entry name" value="Pilus_biogenesis_CpaD-related"/>
</dbReference>